<dbReference type="AlphaFoldDB" id="T0IGS1"/>
<comment type="caution">
    <text evidence="1">The sequence shown here is derived from an EMBL/GenBank/DDBJ whole genome shotgun (WGS) entry which is preliminary data.</text>
</comment>
<organism evidence="1 2">
    <name type="scientific">Sphingobium lactosutens DS20</name>
    <dbReference type="NCBI Taxonomy" id="1331060"/>
    <lineage>
        <taxon>Bacteria</taxon>
        <taxon>Pseudomonadati</taxon>
        <taxon>Pseudomonadota</taxon>
        <taxon>Alphaproteobacteria</taxon>
        <taxon>Sphingomonadales</taxon>
        <taxon>Sphingomonadaceae</taxon>
        <taxon>Sphingobium</taxon>
    </lineage>
</organism>
<proteinExistence type="predicted"/>
<protein>
    <submittedName>
        <fullName evidence="1">Uncharacterized protein</fullName>
    </submittedName>
</protein>
<evidence type="ECO:0000313" key="1">
    <source>
        <dbReference type="EMBL" id="EQB10870.1"/>
    </source>
</evidence>
<reference evidence="1 2" key="1">
    <citation type="journal article" date="2013" name="Genome Announc.">
        <title>Draft Genome Sequence of Sphingobium lactosutens Strain DS20T, Isolated from a Hexachlorocyclohexane Dumpsite.</title>
        <authorList>
            <person name="Kumar R."/>
            <person name="Dwivedi V."/>
            <person name="Negi V."/>
            <person name="Khurana J.P."/>
            <person name="Lal R."/>
        </authorList>
    </citation>
    <scope>NUCLEOTIDE SEQUENCE [LARGE SCALE GENOMIC DNA]</scope>
    <source>
        <strain evidence="1 2">DS20</strain>
    </source>
</reference>
<name>T0IGS1_9SPHN</name>
<evidence type="ECO:0000313" key="2">
    <source>
        <dbReference type="Proteomes" id="UP000015531"/>
    </source>
</evidence>
<gene>
    <name evidence="1" type="ORF">RLDS_25880</name>
</gene>
<dbReference type="EMBL" id="ATDP01000109">
    <property type="protein sequence ID" value="EQB10870.1"/>
    <property type="molecule type" value="Genomic_DNA"/>
</dbReference>
<dbReference type="Proteomes" id="UP000015531">
    <property type="component" value="Unassembled WGS sequence"/>
</dbReference>
<sequence length="46" mass="4752">MSSCARSTAANTDDAKAIIDDNGGGIKLLITNVEMLGAKNGYGHTR</sequence>
<accession>T0IGS1</accession>
<keyword evidence="2" id="KW-1185">Reference proteome</keyword>
<dbReference type="PATRIC" id="fig|1331060.3.peg.5030"/>